<comment type="caution">
    <text evidence="1">The sequence shown here is derived from an EMBL/GenBank/DDBJ whole genome shotgun (WGS) entry which is preliminary data.</text>
</comment>
<proteinExistence type="predicted"/>
<sequence>MNKKIILASLVLFSAIPILASAIVSYGIVQNDEVPAREVVYGSPSDIPYIRSSFKLYKGWNLIPSPGEGVAAPERTKATFFGYPRQMGCGVKENDFSGYQVKYMYAHVPGRGYIGGKVNYNNNGFESSVQQEFENATRAFYLSPEMGGNNGIWSLHLTSRWVYSDIECEYPLAQIAVRDVARYQESLKKTKLVKGWNLIFMSPGFYNDDVRELIGGCNVLQINQWDPSTQKWQYSSSESQQQVNTFLNTGIDKNNLYAPMVVKVAETCTLGRSTTAPPELPN</sequence>
<dbReference type="EMBL" id="MFIN01000054">
    <property type="protein sequence ID" value="OGF93998.1"/>
    <property type="molecule type" value="Genomic_DNA"/>
</dbReference>
<evidence type="ECO:0000313" key="2">
    <source>
        <dbReference type="Proteomes" id="UP000177720"/>
    </source>
</evidence>
<accession>A0A1F5Y1B3</accession>
<reference evidence="1 2" key="1">
    <citation type="journal article" date="2016" name="Nat. Commun.">
        <title>Thousands of microbial genomes shed light on interconnected biogeochemical processes in an aquifer system.</title>
        <authorList>
            <person name="Anantharaman K."/>
            <person name="Brown C.T."/>
            <person name="Hug L.A."/>
            <person name="Sharon I."/>
            <person name="Castelle C.J."/>
            <person name="Probst A.J."/>
            <person name="Thomas B.C."/>
            <person name="Singh A."/>
            <person name="Wilkins M.J."/>
            <person name="Karaoz U."/>
            <person name="Brodie E.L."/>
            <person name="Williams K.H."/>
            <person name="Hubbard S.S."/>
            <person name="Banfield J.F."/>
        </authorList>
    </citation>
    <scope>NUCLEOTIDE SEQUENCE [LARGE SCALE GENOMIC DNA]</scope>
</reference>
<organism evidence="1 2">
    <name type="scientific">Candidatus Giovannonibacteria bacterium RIFCSPLOWO2_12_43_8</name>
    <dbReference type="NCBI Taxonomy" id="1798361"/>
    <lineage>
        <taxon>Bacteria</taxon>
        <taxon>Candidatus Giovannoniibacteriota</taxon>
    </lineage>
</organism>
<protein>
    <submittedName>
        <fullName evidence="1">Uncharacterized protein</fullName>
    </submittedName>
</protein>
<dbReference type="AlphaFoldDB" id="A0A1F5Y1B3"/>
<dbReference type="Proteomes" id="UP000177720">
    <property type="component" value="Unassembled WGS sequence"/>
</dbReference>
<gene>
    <name evidence="1" type="ORF">A2Y47_02500</name>
</gene>
<name>A0A1F5Y1B3_9BACT</name>
<evidence type="ECO:0000313" key="1">
    <source>
        <dbReference type="EMBL" id="OGF93998.1"/>
    </source>
</evidence>